<dbReference type="EMBL" id="DF952378">
    <property type="protein sequence ID" value="GAN44853.1"/>
    <property type="molecule type" value="Genomic_DNA"/>
</dbReference>
<evidence type="ECO:0000313" key="10">
    <source>
        <dbReference type="EMBL" id="GAP65999.1"/>
    </source>
</evidence>
<keyword evidence="4 7" id="KW-0697">Rotamase</keyword>
<name>A0A0K8QM95_9GAMM</name>
<comment type="function">
    <text evidence="7">Chaperone involved in the correct folding and assembly of outer membrane proteins. Recognizes specific patterns of aromatic residues and the orientation of their side chains, which are found more frequently in integral outer membrane proteins. May act in both early periplasmic and late outer membrane-associated steps of protein maturation.</text>
</comment>
<feature type="chain" id="PRO_5011013204" description="Chaperone SurA" evidence="7">
    <location>
        <begin position="23"/>
        <end position="441"/>
    </location>
</feature>
<reference evidence="9" key="1">
    <citation type="submission" date="2015-03" db="EMBL/GenBank/DDBJ databases">
        <title>Draft genome sequence of Mizugakiibacter sediminis skMP5.</title>
        <authorList>
            <person name="Watanabe T."/>
            <person name="Kojima H."/>
            <person name="Fukui M."/>
        </authorList>
    </citation>
    <scope>NUCLEOTIDE SEQUENCE</scope>
    <source>
        <strain evidence="9">SkMP5</strain>
    </source>
</reference>
<dbReference type="HOGENOM" id="CLU_034646_11_0_6"/>
<feature type="signal peptide" evidence="7">
    <location>
        <begin position="1"/>
        <end position="22"/>
    </location>
</feature>
<comment type="domain">
    <text evidence="7">The PPIase activity resides only in the second parvulin domain. The N-terminal region and the C-terminal tail are necessary and sufficient for the chaperone activity of SurA. The PPIase activity is dispensable for SurA to function as a chaperone. The N-terminal region and the C-terminal tail are also required for porin recognition.</text>
</comment>
<dbReference type="STRING" id="1475481.GCA_000953855_01319"/>
<dbReference type="SUPFAM" id="SSF54534">
    <property type="entry name" value="FKBP-like"/>
    <property type="match status" value="2"/>
</dbReference>
<comment type="catalytic activity">
    <reaction evidence="7">
        <text>[protein]-peptidylproline (omega=180) = [protein]-peptidylproline (omega=0)</text>
        <dbReference type="Rhea" id="RHEA:16237"/>
        <dbReference type="Rhea" id="RHEA-COMP:10747"/>
        <dbReference type="Rhea" id="RHEA-COMP:10748"/>
        <dbReference type="ChEBI" id="CHEBI:83833"/>
        <dbReference type="ChEBI" id="CHEBI:83834"/>
        <dbReference type="EC" id="5.2.1.8"/>
    </reaction>
</comment>
<dbReference type="PROSITE" id="PS50198">
    <property type="entry name" value="PPIC_PPIASE_2"/>
    <property type="match status" value="2"/>
</dbReference>
<dbReference type="Pfam" id="PF00639">
    <property type="entry name" value="Rotamase"/>
    <property type="match status" value="2"/>
</dbReference>
<dbReference type="InterPro" id="IPR015391">
    <property type="entry name" value="SurA_N"/>
</dbReference>
<comment type="subcellular location">
    <subcellularLocation>
        <location evidence="7">Periplasm</location>
    </subcellularLocation>
    <text evidence="7">Is capable of associating with the outer membrane.</text>
</comment>
<dbReference type="Gene3D" id="3.10.50.40">
    <property type="match status" value="2"/>
</dbReference>
<dbReference type="EC" id="5.2.1.8" evidence="7"/>
<dbReference type="HAMAP" id="MF_01183">
    <property type="entry name" value="Chaperone_SurA"/>
    <property type="match status" value="1"/>
</dbReference>
<feature type="domain" description="PpiC" evidence="8">
    <location>
        <begin position="174"/>
        <end position="275"/>
    </location>
</feature>
<dbReference type="InterPro" id="IPR023058">
    <property type="entry name" value="PPIase_PpiC_CS"/>
</dbReference>
<dbReference type="Proteomes" id="UP000253740">
    <property type="component" value="Unassembled WGS sequence"/>
</dbReference>
<evidence type="ECO:0000256" key="6">
    <source>
        <dbReference type="ARBA" id="ARBA00023235"/>
    </source>
</evidence>
<accession>A0A0K8QM95</accession>
<dbReference type="PANTHER" id="PTHR47637">
    <property type="entry name" value="CHAPERONE SURA"/>
    <property type="match status" value="1"/>
</dbReference>
<keyword evidence="3 7" id="KW-0574">Periplasm</keyword>
<dbReference type="GO" id="GO:0043165">
    <property type="term" value="P:Gram-negative-bacterium-type cell outer membrane assembly"/>
    <property type="evidence" value="ECO:0007669"/>
    <property type="project" value="InterPro"/>
</dbReference>
<dbReference type="Pfam" id="PF09312">
    <property type="entry name" value="SurA_N"/>
    <property type="match status" value="1"/>
</dbReference>
<evidence type="ECO:0000256" key="3">
    <source>
        <dbReference type="ARBA" id="ARBA00022764"/>
    </source>
</evidence>
<dbReference type="GO" id="GO:0042277">
    <property type="term" value="F:peptide binding"/>
    <property type="evidence" value="ECO:0007669"/>
    <property type="project" value="InterPro"/>
</dbReference>
<dbReference type="GO" id="GO:0050821">
    <property type="term" value="P:protein stabilization"/>
    <property type="evidence" value="ECO:0007669"/>
    <property type="project" value="InterPro"/>
</dbReference>
<dbReference type="Gene3D" id="1.10.4030.10">
    <property type="entry name" value="Porin chaperone SurA, peptide-binding domain"/>
    <property type="match status" value="1"/>
</dbReference>
<dbReference type="InterPro" id="IPR027304">
    <property type="entry name" value="Trigger_fact/SurA_dom_sf"/>
</dbReference>
<dbReference type="AlphaFoldDB" id="A0A0K8QM95"/>
<keyword evidence="11" id="KW-1185">Reference proteome</keyword>
<evidence type="ECO:0000256" key="2">
    <source>
        <dbReference type="ARBA" id="ARBA00022737"/>
    </source>
</evidence>
<evidence type="ECO:0000256" key="1">
    <source>
        <dbReference type="ARBA" id="ARBA00022729"/>
    </source>
</evidence>
<dbReference type="EMBL" id="DF970181">
    <property type="protein sequence ID" value="GAP65999.1"/>
    <property type="molecule type" value="Genomic_DNA"/>
</dbReference>
<proteinExistence type="inferred from homology"/>
<dbReference type="InterPro" id="IPR000297">
    <property type="entry name" value="PPIase_PpiC"/>
</dbReference>
<gene>
    <name evidence="7" type="primary">surA</name>
    <name evidence="9" type="ORF">MBSD_1389</name>
    <name evidence="10" type="ORF">MBSD_n1301</name>
</gene>
<dbReference type="GO" id="GO:0006457">
    <property type="term" value="P:protein folding"/>
    <property type="evidence" value="ECO:0007669"/>
    <property type="project" value="UniProtKB-UniRule"/>
</dbReference>
<dbReference type="PROSITE" id="PS01096">
    <property type="entry name" value="PPIC_PPIASE_1"/>
    <property type="match status" value="1"/>
</dbReference>
<evidence type="ECO:0000256" key="7">
    <source>
        <dbReference type="HAMAP-Rule" id="MF_01183"/>
    </source>
</evidence>
<evidence type="ECO:0000256" key="5">
    <source>
        <dbReference type="ARBA" id="ARBA00023186"/>
    </source>
</evidence>
<keyword evidence="2 7" id="KW-0677">Repeat</keyword>
<dbReference type="InterPro" id="IPR050280">
    <property type="entry name" value="OMP_Chaperone_SurA"/>
</dbReference>
<dbReference type="InterPro" id="IPR046357">
    <property type="entry name" value="PPIase_dom_sf"/>
</dbReference>
<protein>
    <recommendedName>
        <fullName evidence="7">Chaperone SurA</fullName>
    </recommendedName>
    <alternativeName>
        <fullName evidence="7">Peptidyl-prolyl cis-trans isomerase SurA</fullName>
        <shortName evidence="7">PPIase SurA</shortName>
        <ecNumber evidence="7">5.2.1.8</ecNumber>
    </alternativeName>
    <alternativeName>
        <fullName evidence="7">Rotamase SurA</fullName>
    </alternativeName>
</protein>
<dbReference type="GO" id="GO:0030288">
    <property type="term" value="C:outer membrane-bounded periplasmic space"/>
    <property type="evidence" value="ECO:0007669"/>
    <property type="project" value="InterPro"/>
</dbReference>
<sequence length="441" mass="48748" precursor="true">MKRIAALFLLALAGSVLPQARAQLLQPTQPLDRIVAVVNDDVILQSQLDQAMQGIQRQYANQPQRLPPQDILQRQVLERLVLERLQVQRANEEGIRVADGEVDAAIANIARQNNLTLPQLREALAQQGYDYAQYRNQLRDQILVQRLRQKVLQGAVQVSDTEIDNLLSSPGFKSGEVHLAHIVVGVPQGASADDIAKAQAKVQQVEADLKNGMDFAAAAIRYSDAPDALEGGDLGWRRYDEVPSAFVNMVADMQPGQVTDALRGPGGFQILKLIEKRDAAGKQMVTEYHARHIMVRTTELVTPQQAEQKARDLYQRIVDKHEDFAKLAKENSDDTGSANLGGDLGWFQQDEYGTAIGQVLAGLKDGEVSPPFQVDDAWHIVQRLGTREVDRSKEMQREQARQAIQNRKAEEAYDDFLRSLRADAYVDLRVGQGAAAGAGAP</sequence>
<dbReference type="InterPro" id="IPR023034">
    <property type="entry name" value="PPIase_SurA"/>
</dbReference>
<keyword evidence="6 7" id="KW-0413">Isomerase</keyword>
<evidence type="ECO:0000256" key="4">
    <source>
        <dbReference type="ARBA" id="ARBA00023110"/>
    </source>
</evidence>
<organism evidence="10">
    <name type="scientific">Mizugakiibacter sediminis</name>
    <dbReference type="NCBI Taxonomy" id="1475481"/>
    <lineage>
        <taxon>Bacteria</taxon>
        <taxon>Pseudomonadati</taxon>
        <taxon>Pseudomonadota</taxon>
        <taxon>Gammaproteobacteria</taxon>
        <taxon>Lysobacterales</taxon>
        <taxon>Rhodanobacteraceae</taxon>
        <taxon>Mizugakiibacter</taxon>
    </lineage>
</organism>
<dbReference type="GO" id="GO:0051082">
    <property type="term" value="F:unfolded protein binding"/>
    <property type="evidence" value="ECO:0007669"/>
    <property type="project" value="UniProtKB-UniRule"/>
</dbReference>
<keyword evidence="5 7" id="KW-0143">Chaperone</keyword>
<dbReference type="RefSeq" id="WP_062536274.1">
    <property type="nucleotide sequence ID" value="NZ_DF970181.1"/>
</dbReference>
<dbReference type="GO" id="GO:0003755">
    <property type="term" value="F:peptidyl-prolyl cis-trans isomerase activity"/>
    <property type="evidence" value="ECO:0007669"/>
    <property type="project" value="UniProtKB-UniRule"/>
</dbReference>
<feature type="domain" description="PpiC" evidence="8">
    <location>
        <begin position="285"/>
        <end position="385"/>
    </location>
</feature>
<dbReference type="SUPFAM" id="SSF109998">
    <property type="entry name" value="Triger factor/SurA peptide-binding domain-like"/>
    <property type="match status" value="1"/>
</dbReference>
<keyword evidence="1 7" id="KW-0732">Signal</keyword>
<evidence type="ECO:0000313" key="11">
    <source>
        <dbReference type="Proteomes" id="UP000253740"/>
    </source>
</evidence>
<evidence type="ECO:0000259" key="8">
    <source>
        <dbReference type="PROSITE" id="PS50198"/>
    </source>
</evidence>
<evidence type="ECO:0000313" key="9">
    <source>
        <dbReference type="EMBL" id="GAN44853.1"/>
    </source>
</evidence>
<dbReference type="OrthoDB" id="14196at2"/>
<reference evidence="10" key="2">
    <citation type="submission" date="2015-08" db="EMBL/GenBank/DDBJ databases">
        <title>Complete DNA Sequence of Pseudomonas syringae pv. actinidiae, the Causal Agent of Kiwifruit Canker Disease.</title>
        <authorList>
            <person name="Rikkerink E.H.A."/>
            <person name="Fineran P.C."/>
        </authorList>
    </citation>
    <scope>NUCLEOTIDE SEQUENCE</scope>
    <source>
        <strain evidence="10">SkMP5</strain>
    </source>
</reference>
<dbReference type="PANTHER" id="PTHR47637:SF1">
    <property type="entry name" value="CHAPERONE SURA"/>
    <property type="match status" value="1"/>
</dbReference>